<dbReference type="PANTHER" id="PTHR12302">
    <property type="entry name" value="EBNA2 BINDING PROTEIN P100"/>
    <property type="match status" value="1"/>
</dbReference>
<dbReference type="EMBL" id="CP024310">
    <property type="protein sequence ID" value="AUX79871.1"/>
    <property type="molecule type" value="Genomic_DNA"/>
</dbReference>
<protein>
    <submittedName>
        <fullName evidence="2">Nuclease SNase-like protein</fullName>
    </submittedName>
</protein>
<dbReference type="PANTHER" id="PTHR12302:SF26">
    <property type="entry name" value="BLR1266 PROTEIN"/>
    <property type="match status" value="1"/>
</dbReference>
<organism evidence="2 3">
    <name type="scientific">Rhizobium fredii</name>
    <name type="common">Sinorhizobium fredii</name>
    <dbReference type="NCBI Taxonomy" id="380"/>
    <lineage>
        <taxon>Bacteria</taxon>
        <taxon>Pseudomonadati</taxon>
        <taxon>Pseudomonadota</taxon>
        <taxon>Alphaproteobacteria</taxon>
        <taxon>Hyphomicrobiales</taxon>
        <taxon>Rhizobiaceae</taxon>
        <taxon>Sinorhizobium/Ensifer group</taxon>
        <taxon>Sinorhizobium</taxon>
    </lineage>
</organism>
<dbReference type="Gene3D" id="2.40.50.90">
    <property type="match status" value="1"/>
</dbReference>
<feature type="domain" description="TNase-like" evidence="1">
    <location>
        <begin position="53"/>
        <end position="172"/>
    </location>
</feature>
<evidence type="ECO:0000313" key="3">
    <source>
        <dbReference type="Proteomes" id="UP000239340"/>
    </source>
</evidence>
<dbReference type="SMART" id="SM00318">
    <property type="entry name" value="SNc"/>
    <property type="match status" value="1"/>
</dbReference>
<accession>A0A2L0HED9</accession>
<dbReference type="Pfam" id="PF00565">
    <property type="entry name" value="SNase"/>
    <property type="match status" value="1"/>
</dbReference>
<evidence type="ECO:0000259" key="1">
    <source>
        <dbReference type="PROSITE" id="PS50830"/>
    </source>
</evidence>
<gene>
    <name evidence="2" type="ORF">NXT3_PC00710</name>
</gene>
<dbReference type="RefSeq" id="WP_104841035.1">
    <property type="nucleotide sequence ID" value="NZ_CP024310.1"/>
</dbReference>
<evidence type="ECO:0000313" key="2">
    <source>
        <dbReference type="EMBL" id="AUX79871.1"/>
    </source>
</evidence>
<dbReference type="SUPFAM" id="SSF50199">
    <property type="entry name" value="Staphylococcal nuclease"/>
    <property type="match status" value="1"/>
</dbReference>
<dbReference type="Proteomes" id="UP000239340">
    <property type="component" value="Plasmid pSfreNXT3c"/>
</dbReference>
<geneLocation type="plasmid" evidence="3">
    <name>psfrenxt3c</name>
</geneLocation>
<keyword evidence="2" id="KW-0614">Plasmid</keyword>
<dbReference type="InterPro" id="IPR016071">
    <property type="entry name" value="Staphylococal_nuclease_OB-fold"/>
</dbReference>
<dbReference type="PROSITE" id="PS50830">
    <property type="entry name" value="TNASE_3"/>
    <property type="match status" value="1"/>
</dbReference>
<proteinExistence type="predicted"/>
<dbReference type="InterPro" id="IPR035437">
    <property type="entry name" value="SNase_OB-fold_sf"/>
</dbReference>
<reference evidence="2 3" key="1">
    <citation type="submission" date="2017-10" db="EMBL/GenBank/DDBJ databases">
        <title>Analysis of the genome sequences of Rhizobium populations associated to common bean (phaseolus vulgaris).</title>
        <authorList>
            <person name="Bustos P."/>
            <person name="Santamaria R.I."/>
            <person name="Miranda-Sanchez F."/>
            <person name="Perez-Carrascal O."/>
            <person name="Juarez S."/>
            <person name="Lozano L."/>
            <person name="Martinez-Flores I."/>
            <person name="Vinuesa P."/>
            <person name="Martinez-Romero E."/>
            <person name="Cevallos M.A."/>
            <person name="Romero D."/>
            <person name="Davila G."/>
            <person name="Gonzalez V."/>
        </authorList>
    </citation>
    <scope>NUCLEOTIDE SEQUENCE [LARGE SCALE GENOMIC DNA]</scope>
    <source>
        <strain evidence="2 3">NXT3</strain>
        <plasmid evidence="3">Plasmid psfrenxt3c</plasmid>
    </source>
</reference>
<dbReference type="AlphaFoldDB" id="A0A2L0HED9"/>
<sequence>MIGSRIAAITLAEPRARSASPSPPMRMIPIVLVLLAAPGAAAAAGPVGGDASVVDGDTIEIAGERIQLCGVDAPEDWQFCLDETGADYHCGKEAALALKAFLSASRPTRCTFAGRDRYGRYIGACFRADGKDVNRWLVESGHAVSREENHDKGLYAAAQEMARSLGAGMWRGQARAEASSHVAEE</sequence>
<name>A0A2L0HED9_RHIFR</name>